<dbReference type="AlphaFoldDB" id="A0AB39RJ60"/>
<protein>
    <submittedName>
        <fullName evidence="2">Enoyl-CoA hydratase/isomerase family protein</fullName>
    </submittedName>
</protein>
<evidence type="ECO:0000256" key="1">
    <source>
        <dbReference type="SAM" id="MobiDB-lite"/>
    </source>
</evidence>
<organism evidence="2">
    <name type="scientific">Streptomyces sp. R41</name>
    <dbReference type="NCBI Taxonomy" id="3238632"/>
    <lineage>
        <taxon>Bacteria</taxon>
        <taxon>Bacillati</taxon>
        <taxon>Actinomycetota</taxon>
        <taxon>Actinomycetes</taxon>
        <taxon>Kitasatosporales</taxon>
        <taxon>Streptomycetaceae</taxon>
        <taxon>Streptomyces</taxon>
    </lineage>
</organism>
<reference evidence="2" key="1">
    <citation type="submission" date="2024-07" db="EMBL/GenBank/DDBJ databases">
        <authorList>
            <person name="Yu S.T."/>
        </authorList>
    </citation>
    <scope>NUCLEOTIDE SEQUENCE</scope>
    <source>
        <strain evidence="2">R41</strain>
    </source>
</reference>
<name>A0AB39RJ60_9ACTN</name>
<dbReference type="EMBL" id="CP163443">
    <property type="protein sequence ID" value="XDQ55224.1"/>
    <property type="molecule type" value="Genomic_DNA"/>
</dbReference>
<gene>
    <name evidence="2" type="ORF">AB5J53_27980</name>
</gene>
<evidence type="ECO:0000313" key="2">
    <source>
        <dbReference type="EMBL" id="XDQ55224.1"/>
    </source>
</evidence>
<accession>A0AB39RJ60</accession>
<dbReference type="RefSeq" id="WP_369248407.1">
    <property type="nucleotide sequence ID" value="NZ_CP163443.1"/>
</dbReference>
<feature type="compositionally biased region" description="Basic and acidic residues" evidence="1">
    <location>
        <begin position="107"/>
        <end position="130"/>
    </location>
</feature>
<feature type="region of interest" description="Disordered" evidence="1">
    <location>
        <begin position="107"/>
        <end position="132"/>
    </location>
</feature>
<sequence>MAGKRPAFPHIGWDPTPGDVEDTRDLAKKLGGLASELGTALKELERIECGAWKGKTALAFTEYIGKDVTPLIRKSHDSFDKASRALHRWAGELKDFQDEADRLEKTAGEKLEAKDKAEQKAEGKGSEELGKASGAVDKVTSDVHDLEDRYKKAAHLISKELDKAADIAPDEPGFWDKLGHGIADAWDATGQWIKDHADLIAFIGDLLSDLTAILGLLAIITIPFEPLGAIFGAAALLTSGLALLTHSIAKAAGADVSWMEIGTDALGLLPGIGLFGKGVKVATKATAVERAAMFGKGMEGAELAAGARNLFATGELATKVEGGLSLLGKRVVLGGSFKEIGFISSESGKMNRLAGLAEAGYHQGQWIGTKGLKLISGGKLAFNPEKPLGIAIDAAGKIGPKISTITQHVGEAINPGDRFHDAATSH</sequence>
<proteinExistence type="predicted"/>